<reference evidence="4 6" key="1">
    <citation type="submission" date="2019-07" db="EMBL/GenBank/DDBJ databases">
        <title>Whole genome shotgun sequence of Aliivibrio fischeri NBRC 101058.</title>
        <authorList>
            <person name="Hosoyama A."/>
            <person name="Uohara A."/>
            <person name="Ohji S."/>
            <person name="Ichikawa N."/>
        </authorList>
    </citation>
    <scope>NUCLEOTIDE SEQUENCE [LARGE SCALE GENOMIC DNA]</scope>
    <source>
        <strain evidence="4 6">NBRC 101058</strain>
    </source>
</reference>
<dbReference type="Gene3D" id="3.40.50.970">
    <property type="match status" value="1"/>
</dbReference>
<evidence type="ECO:0000313" key="7">
    <source>
        <dbReference type="Proteomes" id="UP000448038"/>
    </source>
</evidence>
<dbReference type="AlphaFoldDB" id="A0A510UN33"/>
<evidence type="ECO:0000313" key="4">
    <source>
        <dbReference type="EMBL" id="GEK14861.1"/>
    </source>
</evidence>
<evidence type="ECO:0000259" key="3">
    <source>
        <dbReference type="Pfam" id="PF02775"/>
    </source>
</evidence>
<dbReference type="RefSeq" id="WP_146865260.1">
    <property type="nucleotide sequence ID" value="NZ_BJTZ01000021.1"/>
</dbReference>
<dbReference type="Proteomes" id="UP000321787">
    <property type="component" value="Unassembled WGS sequence"/>
</dbReference>
<keyword evidence="1" id="KW-0210">Decarboxylase</keyword>
<dbReference type="GO" id="GO:0016831">
    <property type="term" value="F:carboxy-lyase activity"/>
    <property type="evidence" value="ECO:0007669"/>
    <property type="project" value="UniProtKB-KW"/>
</dbReference>
<name>A0A510UN33_ALIFS</name>
<dbReference type="Proteomes" id="UP000448038">
    <property type="component" value="Unassembled WGS sequence"/>
</dbReference>
<proteinExistence type="predicted"/>
<evidence type="ECO:0000313" key="5">
    <source>
        <dbReference type="EMBL" id="MUK50438.1"/>
    </source>
</evidence>
<protein>
    <submittedName>
        <fullName evidence="4">Sulfopyruvate decarboxylase subunit beta</fullName>
    </submittedName>
</protein>
<organism evidence="4 6">
    <name type="scientific">Aliivibrio fischeri</name>
    <name type="common">Vibrio fischeri</name>
    <dbReference type="NCBI Taxonomy" id="668"/>
    <lineage>
        <taxon>Bacteria</taxon>
        <taxon>Pseudomonadati</taxon>
        <taxon>Pseudomonadota</taxon>
        <taxon>Gammaproteobacteria</taxon>
        <taxon>Vibrionales</taxon>
        <taxon>Vibrionaceae</taxon>
        <taxon>Aliivibrio</taxon>
    </lineage>
</organism>
<gene>
    <name evidence="4" type="ORF">AFI02nite_28970</name>
    <name evidence="5" type="ORF">GNP88_14875</name>
</gene>
<dbReference type="EMBL" id="WOBN01000023">
    <property type="protein sequence ID" value="MUK50438.1"/>
    <property type="molecule type" value="Genomic_DNA"/>
</dbReference>
<keyword evidence="2" id="KW-0456">Lyase</keyword>
<dbReference type="GO" id="GO:0030976">
    <property type="term" value="F:thiamine pyrophosphate binding"/>
    <property type="evidence" value="ECO:0007669"/>
    <property type="project" value="InterPro"/>
</dbReference>
<feature type="domain" description="Thiamine pyrophosphate enzyme TPP-binding" evidence="3">
    <location>
        <begin position="39"/>
        <end position="155"/>
    </location>
</feature>
<evidence type="ECO:0000256" key="2">
    <source>
        <dbReference type="ARBA" id="ARBA00023239"/>
    </source>
</evidence>
<dbReference type="InterPro" id="IPR051818">
    <property type="entry name" value="TPP_dependent_decarboxylase"/>
</dbReference>
<dbReference type="InterPro" id="IPR011766">
    <property type="entry name" value="TPP_enzyme_TPP-bd"/>
</dbReference>
<sequence length="192" mass="21270">MINSNDGLKEIIRYCNNYPVIFTTGYTCRSAFNINDKDNHFYMLGSMGMASSIGAGIAMCSNNKVIIVDGDGSFLMNPSAQYTISSMKLSNIVHIVFDNSSYESTGGQDTNSNYFDLCKISISAGYEKAVIVNSLTLFTEEIKKSLESDNGPVLILCKTKNKAKNEIGRRVDISPELIYKRFSKFCKKQIVG</sequence>
<reference evidence="5 7" key="2">
    <citation type="submission" date="2019-11" db="EMBL/GenBank/DDBJ databases">
        <title>Using colonization assays and comparative genomics to discover symbiosis behaviors and factors in Vibrio fischeri.</title>
        <authorList>
            <person name="Bongrand C."/>
            <person name="Moriano-Gutierrez S."/>
            <person name="Arevalo P."/>
            <person name="Mcfall-Ngai M."/>
            <person name="Visick K."/>
            <person name="Polz M.F."/>
            <person name="Ruby E.G."/>
        </authorList>
    </citation>
    <scope>NUCLEOTIDE SEQUENCE [LARGE SCALE GENOMIC DNA]</scope>
    <source>
        <strain evidence="7">emors.4.1</strain>
        <strain evidence="5">Emors.4.1</strain>
    </source>
</reference>
<dbReference type="GO" id="GO:0044281">
    <property type="term" value="P:small molecule metabolic process"/>
    <property type="evidence" value="ECO:0007669"/>
    <property type="project" value="UniProtKB-ARBA"/>
</dbReference>
<evidence type="ECO:0000313" key="6">
    <source>
        <dbReference type="Proteomes" id="UP000321787"/>
    </source>
</evidence>
<dbReference type="InterPro" id="IPR029061">
    <property type="entry name" value="THDP-binding"/>
</dbReference>
<dbReference type="PANTHER" id="PTHR42818">
    <property type="entry name" value="SULFOPYRUVATE DECARBOXYLASE SUBUNIT ALPHA"/>
    <property type="match status" value="1"/>
</dbReference>
<evidence type="ECO:0000256" key="1">
    <source>
        <dbReference type="ARBA" id="ARBA00022793"/>
    </source>
</evidence>
<dbReference type="EMBL" id="BJTZ01000021">
    <property type="protein sequence ID" value="GEK14861.1"/>
    <property type="molecule type" value="Genomic_DNA"/>
</dbReference>
<dbReference type="PANTHER" id="PTHR42818:SF1">
    <property type="entry name" value="SULFOPYRUVATE DECARBOXYLASE"/>
    <property type="match status" value="1"/>
</dbReference>
<keyword evidence="4" id="KW-0670">Pyruvate</keyword>
<dbReference type="SUPFAM" id="SSF52518">
    <property type="entry name" value="Thiamin diphosphate-binding fold (THDP-binding)"/>
    <property type="match status" value="1"/>
</dbReference>
<dbReference type="Pfam" id="PF02775">
    <property type="entry name" value="TPP_enzyme_C"/>
    <property type="match status" value="1"/>
</dbReference>
<comment type="caution">
    <text evidence="4">The sequence shown here is derived from an EMBL/GenBank/DDBJ whole genome shotgun (WGS) entry which is preliminary data.</text>
</comment>
<accession>A0A510UN33</accession>